<dbReference type="Proteomes" id="UP000427071">
    <property type="component" value="Chromosome"/>
</dbReference>
<feature type="region of interest" description="Disordered" evidence="1">
    <location>
        <begin position="808"/>
        <end position="831"/>
    </location>
</feature>
<feature type="signal peptide" evidence="3">
    <location>
        <begin position="1"/>
        <end position="26"/>
    </location>
</feature>
<feature type="chain" id="PRO_5025429222" evidence="3">
    <location>
        <begin position="27"/>
        <end position="871"/>
    </location>
</feature>
<dbReference type="Gene3D" id="3.60.10.10">
    <property type="entry name" value="Endonuclease/exonuclease/phosphatase"/>
    <property type="match status" value="1"/>
</dbReference>
<evidence type="ECO:0000256" key="2">
    <source>
        <dbReference type="SAM" id="Phobius"/>
    </source>
</evidence>
<feature type="transmembrane region" description="Helical" evidence="2">
    <location>
        <begin position="836"/>
        <end position="854"/>
    </location>
</feature>
<feature type="region of interest" description="Disordered" evidence="1">
    <location>
        <begin position="156"/>
        <end position="207"/>
    </location>
</feature>
<dbReference type="Pfam" id="PF00932">
    <property type="entry name" value="LTD"/>
    <property type="match status" value="1"/>
</dbReference>
<name>A0A6B8VAM1_9CORY</name>
<evidence type="ECO:0000256" key="3">
    <source>
        <dbReference type="SAM" id="SignalP"/>
    </source>
</evidence>
<keyword evidence="3" id="KW-0732">Signal</keyword>
<dbReference type="CDD" id="cd10283">
    <property type="entry name" value="MnuA_DNase1-like"/>
    <property type="match status" value="1"/>
</dbReference>
<dbReference type="SUPFAM" id="SSF56219">
    <property type="entry name" value="DNase I-like"/>
    <property type="match status" value="1"/>
</dbReference>
<keyword evidence="2" id="KW-0812">Transmembrane</keyword>
<feature type="domain" description="LTD" evidence="4">
    <location>
        <begin position="20"/>
        <end position="144"/>
    </location>
</feature>
<keyword evidence="5" id="KW-0540">Nuclease</keyword>
<keyword evidence="2" id="KW-0472">Membrane</keyword>
<proteinExistence type="predicted"/>
<dbReference type="KEGG" id="ckw:CKALI_02075"/>
<dbReference type="Pfam" id="PF03372">
    <property type="entry name" value="Exo_endo_phos"/>
    <property type="match status" value="1"/>
</dbReference>
<dbReference type="PANTHER" id="PTHR42834:SF1">
    <property type="entry name" value="ENDONUCLEASE_EXONUCLEASE_PHOSPHATASE FAMILY PROTEIN (AFU_ORTHOLOGUE AFUA_3G09210)"/>
    <property type="match status" value="1"/>
</dbReference>
<dbReference type="InterPro" id="IPR036691">
    <property type="entry name" value="Endo/exonu/phosph_ase_sf"/>
</dbReference>
<dbReference type="InterPro" id="IPR047971">
    <property type="entry name" value="ExeM-like"/>
</dbReference>
<dbReference type="CDD" id="cd04486">
    <property type="entry name" value="YhcR_OBF_like"/>
    <property type="match status" value="1"/>
</dbReference>
<protein>
    <submittedName>
        <fullName evidence="5">Endonuclease/Exonuclease/phosphatase family protein</fullName>
    </submittedName>
</protein>
<reference evidence="6" key="1">
    <citation type="submission" date="2019-11" db="EMBL/GenBank/DDBJ databases">
        <title>Complete genome sequence of Corynebacterium kalinowskii 1959, a novel Corynebacterium species isolated from soil of a small paddock in Vilsendorf, Germany.</title>
        <authorList>
            <person name="Schaffert L."/>
            <person name="Ruwe M."/>
            <person name="Milse J."/>
            <person name="Hanuschka K."/>
            <person name="Ortseifen V."/>
            <person name="Droste J."/>
            <person name="Brandt D."/>
            <person name="Schlueter L."/>
            <person name="Kutter Y."/>
            <person name="Vinke S."/>
            <person name="Viehoefer P."/>
            <person name="Jacob L."/>
            <person name="Luebke N.-C."/>
            <person name="Schulte-Berndt E."/>
            <person name="Hain C."/>
            <person name="Linder M."/>
            <person name="Schmidt P."/>
            <person name="Wollenschlaeger L."/>
            <person name="Luttermann T."/>
            <person name="Thieme E."/>
            <person name="Hassa J."/>
            <person name="Haak M."/>
            <person name="Wittchen M."/>
            <person name="Mentz A."/>
            <person name="Persicke M."/>
            <person name="Busche T."/>
            <person name="Ruckert C."/>
        </authorList>
    </citation>
    <scope>NUCLEOTIDE SEQUENCE [LARGE SCALE GENOMIC DNA]</scope>
    <source>
        <strain evidence="6">1959</strain>
    </source>
</reference>
<gene>
    <name evidence="5" type="ORF">CKALI_02075</name>
</gene>
<keyword evidence="6" id="KW-1185">Reference proteome</keyword>
<dbReference type="RefSeq" id="WP_231580511.1">
    <property type="nucleotide sequence ID" value="NZ_CP046452.1"/>
</dbReference>
<accession>A0A6B8VAM1</accession>
<dbReference type="InterPro" id="IPR036415">
    <property type="entry name" value="Lamin_tail_dom_sf"/>
</dbReference>
<dbReference type="EMBL" id="CP046452">
    <property type="protein sequence ID" value="QGU01313.1"/>
    <property type="molecule type" value="Genomic_DNA"/>
</dbReference>
<evidence type="ECO:0000313" key="5">
    <source>
        <dbReference type="EMBL" id="QGU01313.1"/>
    </source>
</evidence>
<dbReference type="PROSITE" id="PS51841">
    <property type="entry name" value="LTD"/>
    <property type="match status" value="1"/>
</dbReference>
<dbReference type="InterPro" id="IPR001322">
    <property type="entry name" value="Lamin_tail_dom"/>
</dbReference>
<dbReference type="NCBIfam" id="NF033681">
    <property type="entry name" value="ExeM_NucH_DNase"/>
    <property type="match status" value="1"/>
</dbReference>
<evidence type="ECO:0000313" key="6">
    <source>
        <dbReference type="Proteomes" id="UP000427071"/>
    </source>
</evidence>
<dbReference type="AlphaFoldDB" id="A0A6B8VAM1"/>
<feature type="compositionally biased region" description="Low complexity" evidence="1">
    <location>
        <begin position="165"/>
        <end position="182"/>
    </location>
</feature>
<dbReference type="SUPFAM" id="SSF74853">
    <property type="entry name" value="Lamin A/C globular tail domain"/>
    <property type="match status" value="1"/>
</dbReference>
<keyword evidence="2" id="KW-1133">Transmembrane helix</keyword>
<dbReference type="GO" id="GO:0004519">
    <property type="term" value="F:endonuclease activity"/>
    <property type="evidence" value="ECO:0007669"/>
    <property type="project" value="UniProtKB-KW"/>
</dbReference>
<keyword evidence="5" id="KW-0378">Hydrolase</keyword>
<evidence type="ECO:0000259" key="4">
    <source>
        <dbReference type="PROSITE" id="PS51841"/>
    </source>
</evidence>
<evidence type="ECO:0000256" key="1">
    <source>
        <dbReference type="SAM" id="MobiDB-lite"/>
    </source>
</evidence>
<keyword evidence="5" id="KW-0255">Endonuclease</keyword>
<organism evidence="5 6">
    <name type="scientific">Corynebacterium kalinowskii</name>
    <dbReference type="NCBI Taxonomy" id="2675216"/>
    <lineage>
        <taxon>Bacteria</taxon>
        <taxon>Bacillati</taxon>
        <taxon>Actinomycetota</taxon>
        <taxon>Actinomycetes</taxon>
        <taxon>Mycobacteriales</taxon>
        <taxon>Corynebacteriaceae</taxon>
        <taxon>Corynebacterium</taxon>
    </lineage>
</organism>
<sequence>MIIRRHTTALVAAAATIASLTTPVLATPAGDNVVISEAYGGGGNTGAPYSNDFVELYNPTNAPIDLTGFQLEYYSASGNLGNTTELSGTIPALGYFLVQMSAGSNAAQALPSPDLEGTASMGGKAGTVKLTKGGAAIDVLGWGTATIVEGTAAGATDNTTSAQRTAPATDTDNNAADFTIAAPTPKGSGQATTEPTPTPTPEPSPGNVTIAEIQGTGDTSTMVDQTVTTKGFVTAAYPEGGFNGFYLQTGGTGVAKQAGEASDGIFAYQGRDTVVPAVGACVEVSGLVAEFGDAGKSLTQLKNVTVAEATDCGEAIKPVEIDTMPADPALREAYEGMLVLPKGAYTVTNNYNLNTFGSVDLAAGAEAYKQATDLFEPSTDPNSEVQREMARQAAEVVALDDGRSANYMKTDKETPLPYISQAGTIKSLRTGDGVTFQHPVVFDQRYGAWGYQPTAPVTGATAAAELPITWTDSRASVLDVPDTVQGDFSIASFNVLNYFTSLGEDEAGCQFYTDKDGNPISTNYCNVRGAYSTAAFKDQQAKIVAAINKLNVSVLGLEEIENTATVTGDPSRRDEALATLVFELNAAGGNWEFVKSPAKLPGSEDFIRTAFIYDKDKVKPVGDSIIFDAAEFTGVARQPLAQEFASVADDSQTFVAIVNHFKSKGSVAHGDADMGDGQGANANLRVEQSKAVLRELAAQTKWADKPVFIMGDLNSYAKETAVTTLVDGGFTLIDGGSESYQFGGRLGSLDHVLANEAANALIKDAKVWDINADESVAFEYSRRNYNAVDFYAPDVFRSSDHDPIKVGFSFGAPSKPEEPGKDSGSSSSSTGSSSSILALILGAVGIFGGLEYVLRTYFPVQYAQLKQQLFR</sequence>
<dbReference type="PANTHER" id="PTHR42834">
    <property type="entry name" value="ENDONUCLEASE/EXONUCLEASE/PHOSPHATASE FAMILY PROTEIN (AFU_ORTHOLOGUE AFUA_3G09210)"/>
    <property type="match status" value="1"/>
</dbReference>
<dbReference type="InterPro" id="IPR005135">
    <property type="entry name" value="Endo/exonuclease/phosphatase"/>
</dbReference>